<evidence type="ECO:0000256" key="5">
    <source>
        <dbReference type="ARBA" id="ARBA00023136"/>
    </source>
</evidence>
<dbReference type="AlphaFoldDB" id="A0A7T0C2Z9"/>
<keyword evidence="5" id="KW-0472">Membrane</keyword>
<dbReference type="KEGG" id="nva:G3M78_08635"/>
<name>A0A7T0C2Z9_9BACT</name>
<dbReference type="PANTHER" id="PTHR30606:SF10">
    <property type="entry name" value="PHOSPHATIDYLINOSITOL MANNOSIDE ACYLTRANSFERASE"/>
    <property type="match status" value="1"/>
</dbReference>
<evidence type="ECO:0000256" key="4">
    <source>
        <dbReference type="ARBA" id="ARBA00022679"/>
    </source>
</evidence>
<evidence type="ECO:0000256" key="3">
    <source>
        <dbReference type="ARBA" id="ARBA00022519"/>
    </source>
</evidence>
<evidence type="ECO:0000256" key="6">
    <source>
        <dbReference type="ARBA" id="ARBA00023315"/>
    </source>
</evidence>
<dbReference type="CDD" id="cd07984">
    <property type="entry name" value="LPLAT_LABLAT-like"/>
    <property type="match status" value="1"/>
</dbReference>
<evidence type="ECO:0000256" key="2">
    <source>
        <dbReference type="ARBA" id="ARBA00022475"/>
    </source>
</evidence>
<dbReference type="PIRSF" id="PIRSF026649">
    <property type="entry name" value="MsbB"/>
    <property type="match status" value="1"/>
</dbReference>
<evidence type="ECO:0000313" key="8">
    <source>
        <dbReference type="Proteomes" id="UP000594464"/>
    </source>
</evidence>
<proteinExistence type="predicted"/>
<accession>A0A7T0C2Z9</accession>
<dbReference type="GO" id="GO:0016746">
    <property type="term" value="F:acyltransferase activity"/>
    <property type="evidence" value="ECO:0007669"/>
    <property type="project" value="UniProtKB-KW"/>
</dbReference>
<comment type="subcellular location">
    <subcellularLocation>
        <location evidence="1">Cell inner membrane</location>
    </subcellularLocation>
</comment>
<keyword evidence="6 7" id="KW-0012">Acyltransferase</keyword>
<dbReference type="EMBL" id="CP048620">
    <property type="protein sequence ID" value="QPJ65452.1"/>
    <property type="molecule type" value="Genomic_DNA"/>
</dbReference>
<keyword evidence="3" id="KW-0997">Cell inner membrane</keyword>
<protein>
    <submittedName>
        <fullName evidence="7">Lysophospholipid acyltransferase family protein</fullName>
    </submittedName>
</protein>
<keyword evidence="4 7" id="KW-0808">Transferase</keyword>
<dbReference type="Pfam" id="PF03279">
    <property type="entry name" value="Lip_A_acyltrans"/>
    <property type="match status" value="1"/>
</dbReference>
<evidence type="ECO:0000256" key="1">
    <source>
        <dbReference type="ARBA" id="ARBA00004533"/>
    </source>
</evidence>
<dbReference type="GO" id="GO:0005886">
    <property type="term" value="C:plasma membrane"/>
    <property type="evidence" value="ECO:0007669"/>
    <property type="project" value="UniProtKB-SubCell"/>
</dbReference>
<dbReference type="InterPro" id="IPR004960">
    <property type="entry name" value="LipA_acyltrans"/>
</dbReference>
<reference evidence="8" key="1">
    <citation type="submission" date="2020-02" db="EMBL/GenBank/DDBJ databases">
        <title>Genomic and physiological characterization of two novel Nitrospinaceae genera.</title>
        <authorList>
            <person name="Mueller A.J."/>
            <person name="Jung M.-Y."/>
            <person name="Strachan C.R."/>
            <person name="Herbold C.W."/>
            <person name="Kirkegaard R.H."/>
            <person name="Daims H."/>
        </authorList>
    </citation>
    <scope>NUCLEOTIDE SEQUENCE [LARGE SCALE GENOMIC DNA]</scope>
</reference>
<dbReference type="GO" id="GO:0009247">
    <property type="term" value="P:glycolipid biosynthetic process"/>
    <property type="evidence" value="ECO:0007669"/>
    <property type="project" value="UniProtKB-ARBA"/>
</dbReference>
<gene>
    <name evidence="7" type="ORF">G3M78_08635</name>
</gene>
<evidence type="ECO:0000313" key="7">
    <source>
        <dbReference type="EMBL" id="QPJ65452.1"/>
    </source>
</evidence>
<keyword evidence="2" id="KW-1003">Cell membrane</keyword>
<dbReference type="Proteomes" id="UP000594464">
    <property type="component" value="Chromosome"/>
</dbReference>
<sequence>MKRKSGTLNQLRFRLEFLLIQTLTLALRPLSARSVYRLARAIGGALAALPDKRRKYGLLNLDIAFGDAKPSFEKKRIYKESVIQVTLSTLQCLWLRHDTEARTQSLIPHPPEGLEVVKECLERGKGILFLTAHYGNWEVMGLKHGYLNLARLHPIVRRLDNPFLEKAAADLRTRSGNHLLYRDESPVKIFRALKDNEAVAVMMDQNTAIGGVFVDFFGKKAGSPTGAARLSLSSGAAVIPLFCYPQKDGSYRVQYGPELRIDKGGDKKEAILNGAQECQNYIEAEIRKQPEAWMWIHRRWKTRPREETTGRFY</sequence>
<organism evidence="7 8">
    <name type="scientific">Candidatus Nitrohelix vancouverensis</name>
    <dbReference type="NCBI Taxonomy" id="2705534"/>
    <lineage>
        <taxon>Bacteria</taxon>
        <taxon>Pseudomonadati</taxon>
        <taxon>Nitrospinota/Tectimicrobiota group</taxon>
        <taxon>Nitrospinota</taxon>
        <taxon>Nitrospinia</taxon>
        <taxon>Nitrospinales</taxon>
        <taxon>Nitrospinaceae</taxon>
        <taxon>Candidatus Nitrohelix</taxon>
    </lineage>
</organism>
<dbReference type="PANTHER" id="PTHR30606">
    <property type="entry name" value="LIPID A BIOSYNTHESIS LAUROYL ACYLTRANSFERASE"/>
    <property type="match status" value="1"/>
</dbReference>